<comment type="similarity">
    <text evidence="1">Belongs to the oxoprolinase family.</text>
</comment>
<evidence type="ECO:0000256" key="1">
    <source>
        <dbReference type="ARBA" id="ARBA00010403"/>
    </source>
</evidence>
<dbReference type="PANTHER" id="PTHR11365:SF9">
    <property type="entry name" value="5-OXOPROLINASE"/>
    <property type="match status" value="1"/>
</dbReference>
<dbReference type="PANTHER" id="PTHR11365">
    <property type="entry name" value="5-OXOPROLINASE RELATED"/>
    <property type="match status" value="1"/>
</dbReference>
<sequence>MPSIAVGGIRIAIDRGGTFCDFWASVPGRSDDIVFKLLSVSPDEYSDAPTEGIRQILEEATGKTIPRGTPIALEDVESIRMGTTVATNALLERKGRRVALVTTKGFRDILLIGTQARPHIFDLSVHKLEQLYETVLEVDERVTFEAAAEDPNLPPIDENDPELIVCVTGEIIRIIQKPDTDKIKQDLDGLWNAGFRDLAIAFMHSYAYPEHELTVANLARSMGFRISVSSELQPSIRMVTRAQSATADAYLSPITAEYLEGFAQGFKGGLKDKNSGKLLISQSDGGLTTFDKFTGLRAILSGPAGGVVGFSKTCYDVDDGTPVIGFDMGGTSTDVSRYGGSLEYVFESTLAEVTIQSPQLDINTVAAGGGSILAWRNGLFDVGPESAGAHPGPACYGKGGPLTVTDANLLLGRIIPIYFPQRLDLEVVRFKFEQLTEQINAEKQNLQKLTAEEVATGFISVANAAMTRPIRALSEGRGYETAGHNLASFGGAGGQHAVAIARDLGIGRILVHKYSSILSAYGMALADVVVEMQEPTSLVFDGKPDTEELLRHRFAKLQEKVDHAISRQGFGSHKIEYERFLNMRYQGTDTALMTAEPMFKCETFTDAFVARHKREFGFTQQREILVDDIRVKGTGKSQNTELTSPFIELNLIEDPPKPKESETCKVYFDHEGWCEVPLYFLHNVKRGSRIRGPAMILDKTQTIVLDLASQASFLQDHVIIDLVDLHRKQLDTHEVDPVVLSVFGHRFMSVAEQMGQTLQKTSVSTNIKERLDYSCAVFSAAGGLVANAPHIPGHLGSMSTAISYQANRYQKGELKRGDVLLSNHPIAGGTHLPDLTVTTPVFAETEGDEDPEILFFVASRGHHADIGGITAGSMPPNSTELWQEGVAVESFKMVKEGVLDEQGLTRILFDEPAQYPGCSGSRNLNDNITDLKAAVAANEKGIRLVASLVREYTWPVVKHYMEAIQNNAEMAVRALLKDFAKRFQGHSLWAIDYMDDGSPLELRVTIDATDGSAIFDFTGTGLEAMNNLNTPIAVTVSAIIYCLRCMLMVDIPLNQGCLAPVKVICPEKSILAPNLKAATVASNTETSQRLIDLIFKAFQVCGASQGTSNNLTFGYGGKDAAGNITHGFGYYESIGGGSGAGADWEGQSGSHVHFTNTRMTDPEILERRYPVLLREFSIRRGSGGAGRNRGGDGLVRDIQMRRAMEVNVLSERRVHPPYGMLGGKPGKRGLNLWIRHYEGEGSEATRTINLGGKAKAFMNKDDRIIVMTPGGGGYGKDPTEVEQFELKDEFRLFDAGKKQMRNARGSLADKLAAAQSN</sequence>
<reference evidence="6 7" key="1">
    <citation type="submission" date="2023-08" db="EMBL/GenBank/DDBJ databases">
        <title>Black Yeasts Isolated from many extreme environments.</title>
        <authorList>
            <person name="Coleine C."/>
            <person name="Stajich J.E."/>
            <person name="Selbmann L."/>
        </authorList>
    </citation>
    <scope>NUCLEOTIDE SEQUENCE [LARGE SCALE GENOMIC DNA]</scope>
    <source>
        <strain evidence="6 7">CCFEE 5792</strain>
    </source>
</reference>
<protein>
    <recommendedName>
        <fullName evidence="8">5-oxoprolinase (ATP-hydrolysing)</fullName>
    </recommendedName>
</protein>
<feature type="domain" description="Acetophenone carboxylase-like C-terminal" evidence="5">
    <location>
        <begin position="548"/>
        <end position="722"/>
    </location>
</feature>
<comment type="caution">
    <text evidence="6">The sequence shown here is derived from an EMBL/GenBank/DDBJ whole genome shotgun (WGS) entry which is preliminary data.</text>
</comment>
<feature type="domain" description="Hydantoinase/oxoprolinase N-terminal" evidence="4">
    <location>
        <begin position="10"/>
        <end position="222"/>
    </location>
</feature>
<accession>A0AAV9NR38</accession>
<dbReference type="Pfam" id="PF01968">
    <property type="entry name" value="Hydantoinase_A"/>
    <property type="match status" value="1"/>
</dbReference>
<dbReference type="InterPro" id="IPR045079">
    <property type="entry name" value="Oxoprolinase-like"/>
</dbReference>
<evidence type="ECO:0000259" key="5">
    <source>
        <dbReference type="Pfam" id="PF19278"/>
    </source>
</evidence>
<dbReference type="GO" id="GO:0017168">
    <property type="term" value="F:5-oxoprolinase (ATP-hydrolyzing) activity"/>
    <property type="evidence" value="ECO:0007669"/>
    <property type="project" value="TreeGrafter"/>
</dbReference>
<evidence type="ECO:0000313" key="7">
    <source>
        <dbReference type="Proteomes" id="UP001358417"/>
    </source>
</evidence>
<gene>
    <name evidence="6" type="ORF">LTR84_000613</name>
</gene>
<dbReference type="Proteomes" id="UP001358417">
    <property type="component" value="Unassembled WGS sequence"/>
</dbReference>
<dbReference type="Pfam" id="PF19278">
    <property type="entry name" value="Hydant_A_C"/>
    <property type="match status" value="1"/>
</dbReference>
<proteinExistence type="inferred from homology"/>
<evidence type="ECO:0000259" key="3">
    <source>
        <dbReference type="Pfam" id="PF02538"/>
    </source>
</evidence>
<dbReference type="EMBL" id="JAVRRD010000001">
    <property type="protein sequence ID" value="KAK5064779.1"/>
    <property type="molecule type" value="Genomic_DNA"/>
</dbReference>
<dbReference type="InterPro" id="IPR008040">
    <property type="entry name" value="Hydant_A_N"/>
</dbReference>
<feature type="domain" description="Hydantoinase A/oxoprolinase" evidence="2">
    <location>
        <begin position="241"/>
        <end position="530"/>
    </location>
</feature>
<dbReference type="Pfam" id="PF05378">
    <property type="entry name" value="Hydant_A_N"/>
    <property type="match status" value="1"/>
</dbReference>
<evidence type="ECO:0000313" key="6">
    <source>
        <dbReference type="EMBL" id="KAK5064779.1"/>
    </source>
</evidence>
<dbReference type="InterPro" id="IPR049517">
    <property type="entry name" value="ACX-like_C"/>
</dbReference>
<keyword evidence="7" id="KW-1185">Reference proteome</keyword>
<evidence type="ECO:0000259" key="2">
    <source>
        <dbReference type="Pfam" id="PF01968"/>
    </source>
</evidence>
<dbReference type="Pfam" id="PF02538">
    <property type="entry name" value="Hydantoinase_B"/>
    <property type="match status" value="1"/>
</dbReference>
<name>A0AAV9NR38_9EURO</name>
<organism evidence="6 7">
    <name type="scientific">Exophiala bonariae</name>
    <dbReference type="NCBI Taxonomy" id="1690606"/>
    <lineage>
        <taxon>Eukaryota</taxon>
        <taxon>Fungi</taxon>
        <taxon>Dikarya</taxon>
        <taxon>Ascomycota</taxon>
        <taxon>Pezizomycotina</taxon>
        <taxon>Eurotiomycetes</taxon>
        <taxon>Chaetothyriomycetidae</taxon>
        <taxon>Chaetothyriales</taxon>
        <taxon>Herpotrichiellaceae</taxon>
        <taxon>Exophiala</taxon>
    </lineage>
</organism>
<dbReference type="InterPro" id="IPR003692">
    <property type="entry name" value="Hydantoinase_B"/>
</dbReference>
<dbReference type="GO" id="GO:0005829">
    <property type="term" value="C:cytosol"/>
    <property type="evidence" value="ECO:0007669"/>
    <property type="project" value="TreeGrafter"/>
</dbReference>
<dbReference type="InterPro" id="IPR002821">
    <property type="entry name" value="Hydantoinase_A"/>
</dbReference>
<dbReference type="GO" id="GO:0006749">
    <property type="term" value="P:glutathione metabolic process"/>
    <property type="evidence" value="ECO:0007669"/>
    <property type="project" value="TreeGrafter"/>
</dbReference>
<evidence type="ECO:0008006" key="8">
    <source>
        <dbReference type="Google" id="ProtNLM"/>
    </source>
</evidence>
<dbReference type="GeneID" id="89968835"/>
<dbReference type="RefSeq" id="XP_064712103.1">
    <property type="nucleotide sequence ID" value="XM_064844243.1"/>
</dbReference>
<feature type="domain" description="Hydantoinase B/oxoprolinase" evidence="3">
    <location>
        <begin position="736"/>
        <end position="1276"/>
    </location>
</feature>
<evidence type="ECO:0000259" key="4">
    <source>
        <dbReference type="Pfam" id="PF05378"/>
    </source>
</evidence>